<comment type="caution">
    <text evidence="2">The sequence shown here is derived from an EMBL/GenBank/DDBJ whole genome shotgun (WGS) entry which is preliminary data.</text>
</comment>
<dbReference type="Proteomes" id="UP001152321">
    <property type="component" value="Unassembled WGS sequence"/>
</dbReference>
<sequence>MKKEQIGKPSSKIKPAGEITAQPQRSSTHKHPPDFDPRDEQIDYGETSLHDAKMSGYSDRKGRAVSMTKEDIEGSPTGALTDIGAGRSSVIHEKKKQKDH</sequence>
<keyword evidence="3" id="KW-1185">Reference proteome</keyword>
<feature type="compositionally biased region" description="Basic and acidic residues" evidence="1">
    <location>
        <begin position="90"/>
        <end position="100"/>
    </location>
</feature>
<dbReference type="RefSeq" id="WP_277577897.1">
    <property type="nucleotide sequence ID" value="NZ_JANRMI010000002.1"/>
</dbReference>
<evidence type="ECO:0000313" key="2">
    <source>
        <dbReference type="EMBL" id="MDG0816418.1"/>
    </source>
</evidence>
<protein>
    <submittedName>
        <fullName evidence="2">Uncharacterized protein</fullName>
    </submittedName>
</protein>
<accession>A0ABT6DHZ7</accession>
<feature type="compositionally biased region" description="Basic and acidic residues" evidence="1">
    <location>
        <begin position="31"/>
        <end position="41"/>
    </location>
</feature>
<proteinExistence type="predicted"/>
<organism evidence="2 3">
    <name type="scientific">Bdellovibrio svalbardensis</name>
    <dbReference type="NCBI Taxonomy" id="2972972"/>
    <lineage>
        <taxon>Bacteria</taxon>
        <taxon>Pseudomonadati</taxon>
        <taxon>Bdellovibrionota</taxon>
        <taxon>Bdellovibrionia</taxon>
        <taxon>Bdellovibrionales</taxon>
        <taxon>Pseudobdellovibrionaceae</taxon>
        <taxon>Bdellovibrio</taxon>
    </lineage>
</organism>
<feature type="compositionally biased region" description="Basic and acidic residues" evidence="1">
    <location>
        <begin position="48"/>
        <end position="72"/>
    </location>
</feature>
<feature type="region of interest" description="Disordered" evidence="1">
    <location>
        <begin position="1"/>
        <end position="100"/>
    </location>
</feature>
<reference evidence="2" key="1">
    <citation type="submission" date="2022-08" db="EMBL/GenBank/DDBJ databases">
        <title>Novel Bdellovibrio Species Isolated from Svalbard: Designation Bdellovibrio svalbardensis.</title>
        <authorList>
            <person name="Mitchell R.J."/>
            <person name="Choi S.Y."/>
        </authorList>
    </citation>
    <scope>NUCLEOTIDE SEQUENCE</scope>
    <source>
        <strain evidence="2">PAP01</strain>
    </source>
</reference>
<dbReference type="EMBL" id="JANRMI010000002">
    <property type="protein sequence ID" value="MDG0816418.1"/>
    <property type="molecule type" value="Genomic_DNA"/>
</dbReference>
<evidence type="ECO:0000313" key="3">
    <source>
        <dbReference type="Proteomes" id="UP001152321"/>
    </source>
</evidence>
<evidence type="ECO:0000256" key="1">
    <source>
        <dbReference type="SAM" id="MobiDB-lite"/>
    </source>
</evidence>
<gene>
    <name evidence="2" type="ORF">NWE73_08590</name>
</gene>
<name>A0ABT6DHZ7_9BACT</name>